<dbReference type="EMBL" id="BKCJ010009094">
    <property type="protein sequence ID" value="GEU85369.1"/>
    <property type="molecule type" value="Genomic_DNA"/>
</dbReference>
<dbReference type="AlphaFoldDB" id="A0A6L2NIV3"/>
<sequence length="429" mass="49885">MMIWLSQKVVEQNQKCKMTTAGLRKKSRLSLKNDMPLRDNSDHEDASEHIEKVLEIVDLFLIPNITINQEILRDFPMSLTGAASRWLRNKPFGLITTWEYLKIKFLSKYFPPARTAKKIEEINNFQQESDENLYQDWERFKELLMTCPQHYLTEMQEVVLFYNGLDVPTRQILDLRAIQAQLNNIGREIKKVNEKVYVAQVGCEQCKGPHYTKDFPLKEEGKTLGESYYTQFGAPFQGGGYREIALGFYQRNNANPSYQEQRKSMKDTLSKFMNAYSEASHINISIPKKKKDSESFTLPCFINNVCFDNALDDLGASVSVMPLLTYLNLGLGWRERMELDLEARLIGETLALNRSLDPFFDDYIELNDLNVSLELRKNQVDDLMPTIEEGEISKVYKIWMLIVMKEWAMLFLVIHFKEKSGLMQNGLKE</sequence>
<protein>
    <recommendedName>
        <fullName evidence="1">Retrotransposon gag domain-containing protein</fullName>
    </recommendedName>
</protein>
<evidence type="ECO:0000313" key="2">
    <source>
        <dbReference type="EMBL" id="GEU85369.1"/>
    </source>
</evidence>
<gene>
    <name evidence="2" type="ORF">Tci_057347</name>
</gene>
<accession>A0A6L2NIV3</accession>
<dbReference type="Pfam" id="PF03732">
    <property type="entry name" value="Retrotrans_gag"/>
    <property type="match status" value="1"/>
</dbReference>
<evidence type="ECO:0000259" key="1">
    <source>
        <dbReference type="Pfam" id="PF03732"/>
    </source>
</evidence>
<dbReference type="PANTHER" id="PTHR33223">
    <property type="entry name" value="CCHC-TYPE DOMAIN-CONTAINING PROTEIN"/>
    <property type="match status" value="1"/>
</dbReference>
<comment type="caution">
    <text evidence="2">The sequence shown here is derived from an EMBL/GenBank/DDBJ whole genome shotgun (WGS) entry which is preliminary data.</text>
</comment>
<reference evidence="2" key="1">
    <citation type="journal article" date="2019" name="Sci. Rep.">
        <title>Draft genome of Tanacetum cinerariifolium, the natural source of mosquito coil.</title>
        <authorList>
            <person name="Yamashiro T."/>
            <person name="Shiraishi A."/>
            <person name="Satake H."/>
            <person name="Nakayama K."/>
        </authorList>
    </citation>
    <scope>NUCLEOTIDE SEQUENCE</scope>
</reference>
<proteinExistence type="predicted"/>
<feature type="domain" description="Retrotransposon gag" evidence="1">
    <location>
        <begin position="75"/>
        <end position="166"/>
    </location>
</feature>
<dbReference type="InterPro" id="IPR005162">
    <property type="entry name" value="Retrotrans_gag_dom"/>
</dbReference>
<name>A0A6L2NIV3_TANCI</name>
<organism evidence="2">
    <name type="scientific">Tanacetum cinerariifolium</name>
    <name type="common">Dalmatian daisy</name>
    <name type="synonym">Chrysanthemum cinerariifolium</name>
    <dbReference type="NCBI Taxonomy" id="118510"/>
    <lineage>
        <taxon>Eukaryota</taxon>
        <taxon>Viridiplantae</taxon>
        <taxon>Streptophyta</taxon>
        <taxon>Embryophyta</taxon>
        <taxon>Tracheophyta</taxon>
        <taxon>Spermatophyta</taxon>
        <taxon>Magnoliopsida</taxon>
        <taxon>eudicotyledons</taxon>
        <taxon>Gunneridae</taxon>
        <taxon>Pentapetalae</taxon>
        <taxon>asterids</taxon>
        <taxon>campanulids</taxon>
        <taxon>Asterales</taxon>
        <taxon>Asteraceae</taxon>
        <taxon>Asteroideae</taxon>
        <taxon>Anthemideae</taxon>
        <taxon>Anthemidinae</taxon>
        <taxon>Tanacetum</taxon>
    </lineage>
</organism>
<dbReference type="PANTHER" id="PTHR33223:SF11">
    <property type="entry name" value="ELEMENT PROTEIN, PUTATIVE-RELATED"/>
    <property type="match status" value="1"/>
</dbReference>